<dbReference type="Pfam" id="PF12564">
    <property type="entry name" value="TypeIII_RM_meth"/>
    <property type="match status" value="1"/>
</dbReference>
<evidence type="ECO:0000259" key="8">
    <source>
        <dbReference type="Pfam" id="PF01406"/>
    </source>
</evidence>
<evidence type="ECO:0000313" key="13">
    <source>
        <dbReference type="Proteomes" id="UP000789396"/>
    </source>
</evidence>
<dbReference type="InterPro" id="IPR027417">
    <property type="entry name" value="P-loop_NTPase"/>
</dbReference>
<dbReference type="Proteomes" id="UP000789396">
    <property type="component" value="Unassembled WGS sequence"/>
</dbReference>
<dbReference type="GO" id="GO:0003677">
    <property type="term" value="F:DNA binding"/>
    <property type="evidence" value="ECO:0007669"/>
    <property type="project" value="InterPro"/>
</dbReference>
<dbReference type="GO" id="GO:0032259">
    <property type="term" value="P:methylation"/>
    <property type="evidence" value="ECO:0007669"/>
    <property type="project" value="UniProtKB-KW"/>
</dbReference>
<dbReference type="Pfam" id="PF01555">
    <property type="entry name" value="N6_N4_Mtase"/>
    <property type="match status" value="1"/>
</dbReference>
<dbReference type="InterPro" id="IPR032678">
    <property type="entry name" value="tRNA-synt_1_cat_dom"/>
</dbReference>
<dbReference type="PRINTS" id="PR00508">
    <property type="entry name" value="S21N4MTFRASE"/>
</dbReference>
<keyword evidence="6" id="KW-0378">Hydrolase</keyword>
<keyword evidence="4" id="KW-0808">Transferase</keyword>
<dbReference type="GO" id="GO:0006423">
    <property type="term" value="P:cysteinyl-tRNA aminoacylation"/>
    <property type="evidence" value="ECO:0007669"/>
    <property type="project" value="TreeGrafter"/>
</dbReference>
<feature type="non-terminal residue" evidence="12">
    <location>
        <position position="1"/>
    </location>
</feature>
<dbReference type="Gene3D" id="3.40.50.300">
    <property type="entry name" value="P-loop containing nucleotide triphosphate hydrolases"/>
    <property type="match status" value="1"/>
</dbReference>
<feature type="domain" description="tRNA synthetases class I catalytic" evidence="8">
    <location>
        <begin position="21"/>
        <end position="174"/>
    </location>
</feature>
<keyword evidence="7" id="KW-0067">ATP-binding</keyword>
<feature type="domain" description="tRNA synthetases class I catalytic" evidence="8">
    <location>
        <begin position="197"/>
        <end position="251"/>
    </location>
</feature>
<dbReference type="Gene3D" id="1.10.730.10">
    <property type="entry name" value="Isoleucyl-tRNA Synthetase, Domain 1"/>
    <property type="match status" value="1"/>
</dbReference>
<evidence type="ECO:0000256" key="2">
    <source>
        <dbReference type="ARBA" id="ARBA00022598"/>
    </source>
</evidence>
<dbReference type="PANTHER" id="PTHR10890">
    <property type="entry name" value="CYSTEINYL-TRNA SYNTHETASE"/>
    <property type="match status" value="1"/>
</dbReference>
<evidence type="ECO:0000259" key="10">
    <source>
        <dbReference type="Pfam" id="PF04851"/>
    </source>
</evidence>
<accession>A0A9N9CUU5</accession>
<dbReference type="OrthoDB" id="2409532at2759"/>
<evidence type="ECO:0000256" key="1">
    <source>
        <dbReference type="ARBA" id="ARBA00006594"/>
    </source>
</evidence>
<dbReference type="InterPro" id="IPR001091">
    <property type="entry name" value="RM_Methyltransferase"/>
</dbReference>
<dbReference type="SUPFAM" id="SSF52374">
    <property type="entry name" value="Nucleotidylyl transferase"/>
    <property type="match status" value="1"/>
</dbReference>
<dbReference type="InterPro" id="IPR002941">
    <property type="entry name" value="DNA_methylase_N4/N6"/>
</dbReference>
<dbReference type="SUPFAM" id="SSF52540">
    <property type="entry name" value="P-loop containing nucleoside triphosphate hydrolases"/>
    <property type="match status" value="2"/>
</dbReference>
<dbReference type="GO" id="GO:0004386">
    <property type="term" value="F:helicase activity"/>
    <property type="evidence" value="ECO:0007669"/>
    <property type="project" value="UniProtKB-KW"/>
</dbReference>
<evidence type="ECO:0000256" key="5">
    <source>
        <dbReference type="ARBA" id="ARBA00022741"/>
    </source>
</evidence>
<dbReference type="PANTHER" id="PTHR10890:SF3">
    <property type="entry name" value="CYSTEINE--TRNA LIGASE, CYTOPLASMIC"/>
    <property type="match status" value="1"/>
</dbReference>
<dbReference type="GO" id="GO:0008170">
    <property type="term" value="F:N-methyltransferase activity"/>
    <property type="evidence" value="ECO:0007669"/>
    <property type="project" value="InterPro"/>
</dbReference>
<dbReference type="InterPro" id="IPR022221">
    <property type="entry name" value="TypeIII_RM_meth"/>
</dbReference>
<evidence type="ECO:0000256" key="6">
    <source>
        <dbReference type="ARBA" id="ARBA00022806"/>
    </source>
</evidence>
<dbReference type="InterPro" id="IPR029063">
    <property type="entry name" value="SAM-dependent_MTases_sf"/>
</dbReference>
<dbReference type="InterPro" id="IPR006935">
    <property type="entry name" value="Helicase/UvrB_N"/>
</dbReference>
<dbReference type="Gene3D" id="3.40.50.620">
    <property type="entry name" value="HUPs"/>
    <property type="match status" value="1"/>
</dbReference>
<keyword evidence="2" id="KW-0436">Ligase</keyword>
<dbReference type="Pfam" id="PF01406">
    <property type="entry name" value="tRNA-synt_1e"/>
    <property type="match status" value="2"/>
</dbReference>
<dbReference type="InterPro" id="IPR014729">
    <property type="entry name" value="Rossmann-like_a/b/a_fold"/>
</dbReference>
<gene>
    <name evidence="12" type="ORF">RFULGI_LOCUS7048</name>
</gene>
<keyword evidence="6" id="KW-0347">Helicase</keyword>
<dbReference type="InterPro" id="IPR002052">
    <property type="entry name" value="DNA_methylase_N6_adenine_CS"/>
</dbReference>
<comment type="caution">
    <text evidence="12">The sequence shown here is derived from an EMBL/GenBank/DDBJ whole genome shotgun (WGS) entry which is preliminary data.</text>
</comment>
<dbReference type="EMBL" id="CAJVPZ010009781">
    <property type="protein sequence ID" value="CAG8612870.1"/>
    <property type="molecule type" value="Genomic_DNA"/>
</dbReference>
<keyword evidence="13" id="KW-1185">Reference proteome</keyword>
<comment type="similarity">
    <text evidence="1">Belongs to the N(4)/N(6)-methyltransferase family.</text>
</comment>
<feature type="domain" description="DNA methylase N-4/N-6" evidence="9">
    <location>
        <begin position="499"/>
        <end position="703"/>
    </location>
</feature>
<sequence length="1363" mass="158565">MELKLFNSQAKELVGLKLEAGNDITIYLCGPTVYDHIHIGNLRPVIIFDVLHRLLLTLGVSVNYVQNITDIDDKIIVKAQQEKSSEKKITSHYTRAYLANLVWYNILFPTYFPRVSDYIPFIQRFIKNLLAKNAAYQQAEEVLFNVAGQPNYGEIPGKLLQLLKEIKKILFCEKKPPWELTGLRHEGKADQDDIPTHIHQDQEKMSKSLGNVILAKHFHQKYGSNVLRYLVSNSRYNQVINLSEELIQQATNYTQKIINLLKKLNFYLYQKNITGIKKTFIKTETYQEVIQHLSNNLNTIKVLYLLKKIINFLNKSIVEEKFTVELEEKISDLYFILNILGFKFDVPTYDFSTKLLIKKLTQLLKKDQRLIIDGHLAKNKIIELAFQLDKELLKLLLSSPEIKKAFFQEVENILVFDKIKFQSFVSNKQFLPDSFTKYKNKIGLTANGQYLADILTNFQKYEAGKEVPINDILPNDNLIIKGNNLFSLYSLKGKYQGKIKLIYIDPPYNPDSKSNTFVYNNAKKLLTFDGCLIVAIDKNEQAELTVLLKEIFRGYEIHVITIVHNPRGAQGANFSYTHEYAIFVIPEGKKTIGGESLRTDAKNCFYPIIIENEKVIGFGEVVADDYHPEKQTTEKEGQFYVWPIDKDKVERKWRYARQTGNDKNAIILDFFAGSGTTAHAVLELNKQDGGNRKFIICEQMDYVETVTKERIRKVCEIDNKEIWEQMKKNGFLSYKLEPKNIDNSKKEFSELSFPDQQKFLITLLDKNLLYVPYCDMEDESYEMSEELGKKNIKSTSLPSIINENLNPKFSLRDYQKENFEGKPNQHQLLFLMATGSGKTLMMAGLILYLYQQGYRNFLFFVNSTNIIDKTRDNFLNDTSIKYLFNKTISFDNKKITLREVDNFQTTDNDNINICFETIQGLHSRLNIPRENSLTYEDFQDQKIVLISDEAHHINVETKSDSKPSKEEKEEIKKYAPRLIFDYPLKQFRRDGYSKEVRVLQTDAEIFERALQAVLLSQYRRKIFEKNGKIIKPVILFKSKTIKESEEFQERFIRGIATLTSDKLKETEANSKDETLIKSFKYFASNNISLDNLVAELQEDFSAEKTLSVNSQNESEKNQLAVNTLEDPNNEYRAIFAVDKLNEGWDVLNLFDIVRLYDTRDTKNNIPGPTTIKEAQLIGRGARYCPFKINETDDPSKRKFDRDLQNEMRVCEELYYHSNYNPRYIQELTSALIKTGIIPDNTIKRKLIIKKEFKDTEFYQSALYKFEFYSFSNLKKWFPNLEKLDELIKNEKYLGGVKITVSGLESQFQELKPEDEINILTKTIEQITSNLVSNSPEFRGSKEFKHILLKKKIDDKELNFAPNE</sequence>
<protein>
    <submittedName>
        <fullName evidence="12">3111_t:CDS:1</fullName>
    </submittedName>
</protein>
<feature type="domain" description="Type III restriction/modification enzyme methylation subunit" evidence="11">
    <location>
        <begin position="389"/>
        <end position="444"/>
    </location>
</feature>
<dbReference type="PROSITE" id="PS00092">
    <property type="entry name" value="N6_MTASE"/>
    <property type="match status" value="1"/>
</dbReference>
<proteinExistence type="inferred from homology"/>
<dbReference type="GO" id="GO:0004817">
    <property type="term" value="F:cysteine-tRNA ligase activity"/>
    <property type="evidence" value="ECO:0007669"/>
    <property type="project" value="TreeGrafter"/>
</dbReference>
<dbReference type="GO" id="GO:0005829">
    <property type="term" value="C:cytosol"/>
    <property type="evidence" value="ECO:0007669"/>
    <property type="project" value="TreeGrafter"/>
</dbReference>
<reference evidence="12" key="1">
    <citation type="submission" date="2021-06" db="EMBL/GenBank/DDBJ databases">
        <authorList>
            <person name="Kallberg Y."/>
            <person name="Tangrot J."/>
            <person name="Rosling A."/>
        </authorList>
    </citation>
    <scope>NUCLEOTIDE SEQUENCE</scope>
    <source>
        <strain evidence="12">IN212</strain>
    </source>
</reference>
<keyword evidence="5" id="KW-0547">Nucleotide-binding</keyword>
<keyword evidence="3" id="KW-0489">Methyltransferase</keyword>
<evidence type="ECO:0000256" key="4">
    <source>
        <dbReference type="ARBA" id="ARBA00022679"/>
    </source>
</evidence>
<evidence type="ECO:0000313" key="12">
    <source>
        <dbReference type="EMBL" id="CAG8612870.1"/>
    </source>
</evidence>
<dbReference type="SUPFAM" id="SSF53335">
    <property type="entry name" value="S-adenosyl-L-methionine-dependent methyltransferases"/>
    <property type="match status" value="1"/>
</dbReference>
<feature type="domain" description="Helicase/UvrB N-terminal" evidence="10">
    <location>
        <begin position="809"/>
        <end position="974"/>
    </location>
</feature>
<dbReference type="GO" id="GO:0016787">
    <property type="term" value="F:hydrolase activity"/>
    <property type="evidence" value="ECO:0007669"/>
    <property type="project" value="InterPro"/>
</dbReference>
<dbReference type="InterPro" id="IPR024909">
    <property type="entry name" value="Cys-tRNA/MSH_ligase"/>
</dbReference>
<evidence type="ECO:0000256" key="3">
    <source>
        <dbReference type="ARBA" id="ARBA00022603"/>
    </source>
</evidence>
<dbReference type="Pfam" id="PF04851">
    <property type="entry name" value="ResIII"/>
    <property type="match status" value="1"/>
</dbReference>
<dbReference type="Gene3D" id="3.40.50.150">
    <property type="entry name" value="Vaccinia Virus protein VP39"/>
    <property type="match status" value="1"/>
</dbReference>
<evidence type="ECO:0000259" key="11">
    <source>
        <dbReference type="Pfam" id="PF12564"/>
    </source>
</evidence>
<evidence type="ECO:0000259" key="9">
    <source>
        <dbReference type="Pfam" id="PF01555"/>
    </source>
</evidence>
<organism evidence="12 13">
    <name type="scientific">Racocetra fulgida</name>
    <dbReference type="NCBI Taxonomy" id="60492"/>
    <lineage>
        <taxon>Eukaryota</taxon>
        <taxon>Fungi</taxon>
        <taxon>Fungi incertae sedis</taxon>
        <taxon>Mucoromycota</taxon>
        <taxon>Glomeromycotina</taxon>
        <taxon>Glomeromycetes</taxon>
        <taxon>Diversisporales</taxon>
        <taxon>Gigasporaceae</taxon>
        <taxon>Racocetra</taxon>
    </lineage>
</organism>
<name>A0A9N9CUU5_9GLOM</name>
<dbReference type="GO" id="GO:0005524">
    <property type="term" value="F:ATP binding"/>
    <property type="evidence" value="ECO:0007669"/>
    <property type="project" value="UniProtKB-KW"/>
</dbReference>
<evidence type="ECO:0000256" key="7">
    <source>
        <dbReference type="ARBA" id="ARBA00022840"/>
    </source>
</evidence>
<dbReference type="CDD" id="cd18785">
    <property type="entry name" value="SF2_C"/>
    <property type="match status" value="1"/>
</dbReference>